<reference evidence="1 2" key="1">
    <citation type="journal article" date="2014" name="Nat. Commun.">
        <title>Multiple recent horizontal transfers of a large genomic region in cheese making fungi.</title>
        <authorList>
            <person name="Cheeseman K."/>
            <person name="Ropars J."/>
            <person name="Renault P."/>
            <person name="Dupont J."/>
            <person name="Gouzy J."/>
            <person name="Branca A."/>
            <person name="Abraham A.L."/>
            <person name="Ceppi M."/>
            <person name="Conseiller E."/>
            <person name="Debuchy R."/>
            <person name="Malagnac F."/>
            <person name="Goarin A."/>
            <person name="Silar P."/>
            <person name="Lacoste S."/>
            <person name="Sallet E."/>
            <person name="Bensimon A."/>
            <person name="Giraud T."/>
            <person name="Brygoo Y."/>
        </authorList>
    </citation>
    <scope>NUCLEOTIDE SEQUENCE [LARGE SCALE GENOMIC DNA]</scope>
    <source>
        <strain evidence="2">FM 013</strain>
    </source>
</reference>
<accession>A0A0G4P596</accession>
<proteinExistence type="predicted"/>
<sequence>MRPPRPSPSRVSACRLGLSSQSGCKYDARDLVTDEVLTIDSAIEIQLDSHVGQIFGLPSGAHLARFKLDQM</sequence>
<name>A0A0G4P596_PENC3</name>
<dbReference type="AlphaFoldDB" id="A0A0G4P596"/>
<protein>
    <submittedName>
        <fullName evidence="1">Str. FM013</fullName>
    </submittedName>
</protein>
<gene>
    <name evidence="1" type="ORF">PCAMFM013_S006g000018</name>
</gene>
<dbReference type="Proteomes" id="UP000053732">
    <property type="component" value="Unassembled WGS sequence"/>
</dbReference>
<evidence type="ECO:0000313" key="1">
    <source>
        <dbReference type="EMBL" id="CRL21478.1"/>
    </source>
</evidence>
<dbReference type="STRING" id="1429867.A0A0G4P596"/>
<dbReference type="EMBL" id="HG793139">
    <property type="protein sequence ID" value="CRL21478.1"/>
    <property type="molecule type" value="Genomic_DNA"/>
</dbReference>
<evidence type="ECO:0000313" key="2">
    <source>
        <dbReference type="Proteomes" id="UP000053732"/>
    </source>
</evidence>
<organism evidence="1 2">
    <name type="scientific">Penicillium camemberti (strain FM 013)</name>
    <dbReference type="NCBI Taxonomy" id="1429867"/>
    <lineage>
        <taxon>Eukaryota</taxon>
        <taxon>Fungi</taxon>
        <taxon>Dikarya</taxon>
        <taxon>Ascomycota</taxon>
        <taxon>Pezizomycotina</taxon>
        <taxon>Eurotiomycetes</taxon>
        <taxon>Eurotiomycetidae</taxon>
        <taxon>Eurotiales</taxon>
        <taxon>Aspergillaceae</taxon>
        <taxon>Penicillium</taxon>
    </lineage>
</organism>
<keyword evidence="2" id="KW-1185">Reference proteome</keyword>